<dbReference type="AlphaFoldDB" id="A0A220U7X0"/>
<proteinExistence type="predicted"/>
<reference evidence="2 3" key="1">
    <citation type="submission" date="2017-07" db="EMBL/GenBank/DDBJ databases">
        <title>Virgibacillus sp. LM2416.</title>
        <authorList>
            <person name="Tak E.J."/>
            <person name="Bae J.-W."/>
        </authorList>
    </citation>
    <scope>NUCLEOTIDE SEQUENCE [LARGE SCALE GENOMIC DNA]</scope>
    <source>
        <strain evidence="2 3">LM2416</strain>
    </source>
</reference>
<keyword evidence="1" id="KW-0812">Transmembrane</keyword>
<evidence type="ECO:0000256" key="1">
    <source>
        <dbReference type="SAM" id="Phobius"/>
    </source>
</evidence>
<protein>
    <recommendedName>
        <fullName evidence="4">DUF2273 domain-containing protein</fullName>
    </recommendedName>
</protein>
<keyword evidence="1" id="KW-1133">Transmembrane helix</keyword>
<name>A0A220U7X0_9BACI</name>
<accession>A0A220U7X0</accession>
<evidence type="ECO:0008006" key="4">
    <source>
        <dbReference type="Google" id="ProtNLM"/>
    </source>
</evidence>
<keyword evidence="1" id="KW-0472">Membrane</keyword>
<feature type="transmembrane region" description="Helical" evidence="1">
    <location>
        <begin position="7"/>
        <end position="25"/>
    </location>
</feature>
<evidence type="ECO:0000313" key="3">
    <source>
        <dbReference type="Proteomes" id="UP000198312"/>
    </source>
</evidence>
<organism evidence="2 3">
    <name type="scientific">Virgibacillus phasianinus</name>
    <dbReference type="NCBI Taxonomy" id="2017483"/>
    <lineage>
        <taxon>Bacteria</taxon>
        <taxon>Bacillati</taxon>
        <taxon>Bacillota</taxon>
        <taxon>Bacilli</taxon>
        <taxon>Bacillales</taxon>
        <taxon>Bacillaceae</taxon>
        <taxon>Virgibacillus</taxon>
    </lineage>
</organism>
<evidence type="ECO:0000313" key="2">
    <source>
        <dbReference type="EMBL" id="ASK63843.1"/>
    </source>
</evidence>
<dbReference type="Proteomes" id="UP000198312">
    <property type="component" value="Chromosome"/>
</dbReference>
<sequence length="61" mass="6702">MFNIEKLLLLIVGGGFGGILFYTVFGGATEVVLLGVIIAFLIDFKLGMMKKEEQNSPYDET</sequence>
<gene>
    <name evidence="2" type="ORF">CFK37_17600</name>
</gene>
<dbReference type="EMBL" id="CP022315">
    <property type="protein sequence ID" value="ASK63843.1"/>
    <property type="molecule type" value="Genomic_DNA"/>
</dbReference>
<dbReference type="KEGG" id="vil:CFK37_17600"/>
<dbReference type="RefSeq" id="WP_089063102.1">
    <property type="nucleotide sequence ID" value="NZ_CP022315.1"/>
</dbReference>
<keyword evidence="3" id="KW-1185">Reference proteome</keyword>